<keyword evidence="2" id="KW-1185">Reference proteome</keyword>
<dbReference type="Proteomes" id="UP000565468">
    <property type="component" value="Unassembled WGS sequence"/>
</dbReference>
<proteinExistence type="predicted"/>
<gene>
    <name evidence="1" type="ORF">HII30_18300</name>
</gene>
<protein>
    <submittedName>
        <fullName evidence="1">Uncharacterized protein</fullName>
    </submittedName>
</protein>
<comment type="caution">
    <text evidence="1">The sequence shown here is derived from an EMBL/GenBank/DDBJ whole genome shotgun (WGS) entry which is preliminary data.</text>
</comment>
<accession>A0A848M9I5</accession>
<name>A0A848M9I5_PAELE</name>
<sequence length="139" mass="16100">MNIKQMTLKILLFLCLVLIISTCGNEKSTHELMTLEEVKKNILDQDLSISIIDIPNQIISTEAKKQKGYEIRDSRDKVYIYEYINNEALESDNIKIHNNLNGIPLPNTPIIMTAHNVLVIYIKNEKEEYEIENKILKVL</sequence>
<dbReference type="EMBL" id="JABBPN010000021">
    <property type="protein sequence ID" value="NMO97717.1"/>
    <property type="molecule type" value="Genomic_DNA"/>
</dbReference>
<evidence type="ECO:0000313" key="1">
    <source>
        <dbReference type="EMBL" id="NMO97717.1"/>
    </source>
</evidence>
<evidence type="ECO:0000313" key="2">
    <source>
        <dbReference type="Proteomes" id="UP000565468"/>
    </source>
</evidence>
<organism evidence="1 2">
    <name type="scientific">Paenibacillus lemnae</name>
    <dbReference type="NCBI Taxonomy" id="1330551"/>
    <lineage>
        <taxon>Bacteria</taxon>
        <taxon>Bacillati</taxon>
        <taxon>Bacillota</taxon>
        <taxon>Bacilli</taxon>
        <taxon>Bacillales</taxon>
        <taxon>Paenibacillaceae</taxon>
        <taxon>Paenibacillus</taxon>
    </lineage>
</organism>
<dbReference type="AlphaFoldDB" id="A0A848M9I5"/>
<reference evidence="1 2" key="1">
    <citation type="submission" date="2020-04" db="EMBL/GenBank/DDBJ databases">
        <title>Paenibacillus algicola sp. nov., a novel marine bacterium producing alginate lyase.</title>
        <authorList>
            <person name="Huang H."/>
        </authorList>
    </citation>
    <scope>NUCLEOTIDE SEQUENCE [LARGE SCALE GENOMIC DNA]</scope>
    <source>
        <strain evidence="1 2">L7-75</strain>
    </source>
</reference>